<name>W4H8I9_APHAT</name>
<dbReference type="VEuPathDB" id="FungiDB:H257_01016"/>
<evidence type="ECO:0000256" key="2">
    <source>
        <dbReference type="ARBA" id="ARBA00022679"/>
    </source>
</evidence>
<keyword evidence="4" id="KW-0472">Membrane</keyword>
<evidence type="ECO:0000313" key="5">
    <source>
        <dbReference type="EMBL" id="ETV87433.1"/>
    </source>
</evidence>
<keyword evidence="4" id="KW-0812">Transmembrane</keyword>
<feature type="region of interest" description="Disordered" evidence="3">
    <location>
        <begin position="19"/>
        <end position="42"/>
    </location>
</feature>
<dbReference type="Pfam" id="PF00201">
    <property type="entry name" value="UDPGT"/>
    <property type="match status" value="1"/>
</dbReference>
<keyword evidence="1" id="KW-0328">Glycosyltransferase</keyword>
<dbReference type="OrthoDB" id="5835829at2759"/>
<proteinExistence type="predicted"/>
<dbReference type="InterPro" id="IPR002213">
    <property type="entry name" value="UDP_glucos_trans"/>
</dbReference>
<dbReference type="Gene3D" id="3.40.50.2000">
    <property type="entry name" value="Glycogen Phosphorylase B"/>
    <property type="match status" value="2"/>
</dbReference>
<dbReference type="PANTHER" id="PTHR48043:SF145">
    <property type="entry name" value="FI06409P-RELATED"/>
    <property type="match status" value="1"/>
</dbReference>
<dbReference type="EMBL" id="KI913115">
    <property type="protein sequence ID" value="ETV87433.1"/>
    <property type="molecule type" value="Genomic_DNA"/>
</dbReference>
<evidence type="ECO:0000256" key="4">
    <source>
        <dbReference type="SAM" id="Phobius"/>
    </source>
</evidence>
<evidence type="ECO:0008006" key="6">
    <source>
        <dbReference type="Google" id="ProtNLM"/>
    </source>
</evidence>
<dbReference type="InterPro" id="IPR050271">
    <property type="entry name" value="UDP-glycosyltransferase"/>
</dbReference>
<protein>
    <recommendedName>
        <fullName evidence="6">UDP-glycosyltransferases domain-containing protein</fullName>
    </recommendedName>
</protein>
<sequence length="630" mass="68526">MTPAARYHPPWRVGMYLESSTSPSTPGAMPPSASPTSVSMERGITQVRVQPKSTYYQERVVRGVEWNVGPVAAAALSSNKTINSSGRTNFIKQIIFTFVLVCVVTYVLGEHIAAIGLPTAAAAAPFQSAATSTSAVYVSMVSIPIMERVLPLKHLAEELLHRGYRVSIAMPEICRSWVSDVPGLEFISLGTMSVPSHALTIKTAIGHVGVYASYRTSLQHYASFHQPMLHPLVEDFTEDPPSLIVVDRYTFAGMDVAASLGIPFVINNPFLLLDIDDPPAYVPAPLSHHPSMEVMTVFQRCMNGYFRLRFRLLNLDLISSSVNPRTSSHANTVVVTNTVFGLEYPRPLTPLHRMVGALRRHTTAPLDADLASWFDISPQNHDDDAADAAGPFQVVYVDFGPDVWVSIEVVTQIITVLRQLDLRVVWKLTADLHKAWSTADDGAPWHALESWEVYFSPLVAHTAVLQRAAFFVTAGGFHHVQEALCVGRPVLGIPFSAEQAEFVDRVTRAGAGVSIEATELTIDNFRHAAHLLLTHDRFAKAATRLGGLLTSAGGVSEAANVVLAVADRGASALIPAHHTQPVVKTFLLDVYAVYGAVLCGVAVILRTLLSALFSVFQRKSMPDVPKLSTE</sequence>
<dbReference type="GO" id="GO:0008194">
    <property type="term" value="F:UDP-glycosyltransferase activity"/>
    <property type="evidence" value="ECO:0007669"/>
    <property type="project" value="InterPro"/>
</dbReference>
<dbReference type="CDD" id="cd03784">
    <property type="entry name" value="GT1_Gtf-like"/>
    <property type="match status" value="1"/>
</dbReference>
<dbReference type="PANTHER" id="PTHR48043">
    <property type="entry name" value="EG:EG0003.4 PROTEIN-RELATED"/>
    <property type="match status" value="1"/>
</dbReference>
<keyword evidence="2" id="KW-0808">Transferase</keyword>
<evidence type="ECO:0000256" key="3">
    <source>
        <dbReference type="SAM" id="MobiDB-lite"/>
    </source>
</evidence>
<dbReference type="SUPFAM" id="SSF53756">
    <property type="entry name" value="UDP-Glycosyltransferase/glycogen phosphorylase"/>
    <property type="match status" value="1"/>
</dbReference>
<dbReference type="AlphaFoldDB" id="W4H8I9"/>
<evidence type="ECO:0000256" key="1">
    <source>
        <dbReference type="ARBA" id="ARBA00022676"/>
    </source>
</evidence>
<dbReference type="RefSeq" id="XP_009822296.1">
    <property type="nucleotide sequence ID" value="XM_009823994.1"/>
</dbReference>
<keyword evidence="4" id="KW-1133">Transmembrane helix</keyword>
<organism evidence="5">
    <name type="scientific">Aphanomyces astaci</name>
    <name type="common">Crayfish plague agent</name>
    <dbReference type="NCBI Taxonomy" id="112090"/>
    <lineage>
        <taxon>Eukaryota</taxon>
        <taxon>Sar</taxon>
        <taxon>Stramenopiles</taxon>
        <taxon>Oomycota</taxon>
        <taxon>Saprolegniomycetes</taxon>
        <taxon>Saprolegniales</taxon>
        <taxon>Verrucalvaceae</taxon>
        <taxon>Aphanomyces</taxon>
    </lineage>
</organism>
<feature type="transmembrane region" description="Helical" evidence="4">
    <location>
        <begin position="591"/>
        <end position="616"/>
    </location>
</feature>
<accession>W4H8I9</accession>
<reference evidence="5" key="1">
    <citation type="submission" date="2013-12" db="EMBL/GenBank/DDBJ databases">
        <title>The Genome Sequence of Aphanomyces astaci APO3.</title>
        <authorList>
            <consortium name="The Broad Institute Genomics Platform"/>
            <person name="Russ C."/>
            <person name="Tyler B."/>
            <person name="van West P."/>
            <person name="Dieguez-Uribeondo J."/>
            <person name="Young S.K."/>
            <person name="Zeng Q."/>
            <person name="Gargeya S."/>
            <person name="Fitzgerald M."/>
            <person name="Abouelleil A."/>
            <person name="Alvarado L."/>
            <person name="Chapman S.B."/>
            <person name="Gainer-Dewar J."/>
            <person name="Goldberg J."/>
            <person name="Griggs A."/>
            <person name="Gujja S."/>
            <person name="Hansen M."/>
            <person name="Howarth C."/>
            <person name="Imamovic A."/>
            <person name="Ireland A."/>
            <person name="Larimer J."/>
            <person name="McCowan C."/>
            <person name="Murphy C."/>
            <person name="Pearson M."/>
            <person name="Poon T.W."/>
            <person name="Priest M."/>
            <person name="Roberts A."/>
            <person name="Saif S."/>
            <person name="Shea T."/>
            <person name="Sykes S."/>
            <person name="Wortman J."/>
            <person name="Nusbaum C."/>
            <person name="Birren B."/>
        </authorList>
    </citation>
    <scope>NUCLEOTIDE SEQUENCE [LARGE SCALE GENOMIC DNA]</scope>
    <source>
        <strain evidence="5">APO3</strain>
    </source>
</reference>
<dbReference type="STRING" id="112090.W4H8I9"/>
<dbReference type="GeneID" id="20803012"/>
<feature type="transmembrane region" description="Helical" evidence="4">
    <location>
        <begin position="90"/>
        <end position="109"/>
    </location>
</feature>
<gene>
    <name evidence="5" type="ORF">H257_01016</name>
</gene>